<dbReference type="EMBL" id="KB105943">
    <property type="protein sequence ID" value="ELK31928.1"/>
    <property type="molecule type" value="Genomic_DNA"/>
</dbReference>
<keyword evidence="4" id="KW-0445">Lipid transport</keyword>
<dbReference type="AlphaFoldDB" id="L5M2H9"/>
<evidence type="ECO:0000256" key="5">
    <source>
        <dbReference type="SAM" id="SignalP"/>
    </source>
</evidence>
<dbReference type="PANTHER" id="PTHR18976:SF11">
    <property type="entry name" value="APOLIPOPROTEIN A-I"/>
    <property type="match status" value="1"/>
</dbReference>
<dbReference type="eggNOG" id="ENOG502S1XQ">
    <property type="taxonomic scope" value="Eukaryota"/>
</dbReference>
<evidence type="ECO:0000313" key="7">
    <source>
        <dbReference type="Proteomes" id="UP000010556"/>
    </source>
</evidence>
<dbReference type="GO" id="GO:0033700">
    <property type="term" value="P:phospholipid efflux"/>
    <property type="evidence" value="ECO:0007669"/>
    <property type="project" value="TreeGrafter"/>
</dbReference>
<protein>
    <submittedName>
        <fullName evidence="6">Apolipoprotein A-I</fullName>
    </submittedName>
</protein>
<dbReference type="GO" id="GO:0008203">
    <property type="term" value="P:cholesterol metabolic process"/>
    <property type="evidence" value="ECO:0007669"/>
    <property type="project" value="TreeGrafter"/>
</dbReference>
<keyword evidence="5" id="KW-0732">Signal</keyword>
<keyword evidence="6" id="KW-0449">Lipoprotein</keyword>
<accession>L5M2H9</accession>
<dbReference type="Proteomes" id="UP000010556">
    <property type="component" value="Unassembled WGS sequence"/>
</dbReference>
<dbReference type="GO" id="GO:0055090">
    <property type="term" value="P:acylglycerol homeostasis"/>
    <property type="evidence" value="ECO:0007669"/>
    <property type="project" value="TreeGrafter"/>
</dbReference>
<evidence type="ECO:0000256" key="4">
    <source>
        <dbReference type="ARBA" id="ARBA00023055"/>
    </source>
</evidence>
<dbReference type="SUPFAM" id="SSF58113">
    <property type="entry name" value="Apolipoprotein A-I"/>
    <property type="match status" value="1"/>
</dbReference>
<evidence type="ECO:0000256" key="3">
    <source>
        <dbReference type="ARBA" id="ARBA00022850"/>
    </source>
</evidence>
<name>L5M2H9_MYODS</name>
<keyword evidence="1" id="KW-0813">Transport</keyword>
<feature type="signal peptide" evidence="5">
    <location>
        <begin position="1"/>
        <end position="18"/>
    </location>
</feature>
<keyword evidence="3" id="KW-0345">HDL</keyword>
<dbReference type="GO" id="GO:0034361">
    <property type="term" value="C:very-low-density lipoprotein particle"/>
    <property type="evidence" value="ECO:0007669"/>
    <property type="project" value="TreeGrafter"/>
</dbReference>
<dbReference type="GO" id="GO:0042627">
    <property type="term" value="C:chylomicron"/>
    <property type="evidence" value="ECO:0007669"/>
    <property type="project" value="TreeGrafter"/>
</dbReference>
<dbReference type="PANTHER" id="PTHR18976">
    <property type="entry name" value="APOLIPOPROTEIN"/>
    <property type="match status" value="1"/>
</dbReference>
<keyword evidence="2" id="KW-0677">Repeat</keyword>
<proteinExistence type="predicted"/>
<dbReference type="InterPro" id="IPR050163">
    <property type="entry name" value="Apolipoprotein_A1/A4/E"/>
</dbReference>
<dbReference type="GO" id="GO:0005543">
    <property type="term" value="F:phospholipid binding"/>
    <property type="evidence" value="ECO:0007669"/>
    <property type="project" value="TreeGrafter"/>
</dbReference>
<dbReference type="Gene3D" id="1.20.120.20">
    <property type="entry name" value="Apolipoprotein"/>
    <property type="match status" value="2"/>
</dbReference>
<sequence>MKAVVLTLALLFLTGSQAQHETQQEEPPSQWEQVKAFAQMYLKSAKVRGREYIVKFEETDLAKKLNLTVLEKLDTLSNKVADLQKQLNPVAQTIWDKLKKEGGMLTGELNKDLAEVMKPYLEGIQKKWQERVELLGQALPGSVQEELQELQKKLRQLGETVRDGSRTLMDRARGQVFSERMFSLLLILQSFGEDLHQCMEPGEDKLRECLEPYGEQLRKHLHEHLGLAELRKQVEPTLQPLWESLQDLFQPFL</sequence>
<dbReference type="SUPFAM" id="SSF47162">
    <property type="entry name" value="Apolipoprotein"/>
    <property type="match status" value="1"/>
</dbReference>
<dbReference type="GO" id="GO:0033344">
    <property type="term" value="P:cholesterol efflux"/>
    <property type="evidence" value="ECO:0007669"/>
    <property type="project" value="TreeGrafter"/>
</dbReference>
<dbReference type="GO" id="GO:1903561">
    <property type="term" value="C:extracellular vesicle"/>
    <property type="evidence" value="ECO:0007669"/>
    <property type="project" value="TreeGrafter"/>
</dbReference>
<gene>
    <name evidence="6" type="ORF">MDA_GLEAN10018941</name>
</gene>
<evidence type="ECO:0000256" key="2">
    <source>
        <dbReference type="ARBA" id="ARBA00022737"/>
    </source>
</evidence>
<organism evidence="6 7">
    <name type="scientific">Myotis davidii</name>
    <name type="common">David's myotis</name>
    <dbReference type="NCBI Taxonomy" id="225400"/>
    <lineage>
        <taxon>Eukaryota</taxon>
        <taxon>Metazoa</taxon>
        <taxon>Chordata</taxon>
        <taxon>Craniata</taxon>
        <taxon>Vertebrata</taxon>
        <taxon>Euteleostomi</taxon>
        <taxon>Mammalia</taxon>
        <taxon>Eutheria</taxon>
        <taxon>Laurasiatheria</taxon>
        <taxon>Chiroptera</taxon>
        <taxon>Yangochiroptera</taxon>
        <taxon>Vespertilionidae</taxon>
        <taxon>Myotis</taxon>
    </lineage>
</organism>
<feature type="chain" id="PRO_5003970786" evidence="5">
    <location>
        <begin position="19"/>
        <end position="253"/>
    </location>
</feature>
<reference evidence="7" key="1">
    <citation type="journal article" date="2013" name="Science">
        <title>Comparative analysis of bat genomes provides insight into the evolution of flight and immunity.</title>
        <authorList>
            <person name="Zhang G."/>
            <person name="Cowled C."/>
            <person name="Shi Z."/>
            <person name="Huang Z."/>
            <person name="Bishop-Lilly K.A."/>
            <person name="Fang X."/>
            <person name="Wynne J.W."/>
            <person name="Xiong Z."/>
            <person name="Baker M.L."/>
            <person name="Zhao W."/>
            <person name="Tachedjian M."/>
            <person name="Zhu Y."/>
            <person name="Zhou P."/>
            <person name="Jiang X."/>
            <person name="Ng J."/>
            <person name="Yang L."/>
            <person name="Wu L."/>
            <person name="Xiao J."/>
            <person name="Feng Y."/>
            <person name="Chen Y."/>
            <person name="Sun X."/>
            <person name="Zhang Y."/>
            <person name="Marsh G.A."/>
            <person name="Crameri G."/>
            <person name="Broder C.C."/>
            <person name="Frey K.G."/>
            <person name="Wang L.F."/>
            <person name="Wang J."/>
        </authorList>
    </citation>
    <scope>NUCLEOTIDE SEQUENCE [LARGE SCALE GENOMIC DNA]</scope>
</reference>
<keyword evidence="7" id="KW-1185">Reference proteome</keyword>
<dbReference type="GO" id="GO:0034364">
    <property type="term" value="C:high-density lipoprotein particle"/>
    <property type="evidence" value="ECO:0007669"/>
    <property type="project" value="UniProtKB-KW"/>
</dbReference>
<dbReference type="GO" id="GO:0034362">
    <property type="term" value="C:low-density lipoprotein particle"/>
    <property type="evidence" value="ECO:0007669"/>
    <property type="project" value="TreeGrafter"/>
</dbReference>
<dbReference type="GO" id="GO:0120020">
    <property type="term" value="F:cholesterol transfer activity"/>
    <property type="evidence" value="ECO:0007669"/>
    <property type="project" value="TreeGrafter"/>
</dbReference>
<dbReference type="GO" id="GO:0060228">
    <property type="term" value="F:phosphatidylcholine-sterol O-acyltransferase activator activity"/>
    <property type="evidence" value="ECO:0007669"/>
    <property type="project" value="TreeGrafter"/>
</dbReference>
<evidence type="ECO:0000256" key="1">
    <source>
        <dbReference type="ARBA" id="ARBA00022448"/>
    </source>
</evidence>
<evidence type="ECO:0000313" key="6">
    <source>
        <dbReference type="EMBL" id="ELK31928.1"/>
    </source>
</evidence>